<comment type="caution">
    <text evidence="4">The sequence shown here is derived from an EMBL/GenBank/DDBJ whole genome shotgun (WGS) entry which is preliminary data.</text>
</comment>
<evidence type="ECO:0000259" key="3">
    <source>
        <dbReference type="Pfam" id="PF13539"/>
    </source>
</evidence>
<sequence>MKKILFYILIIIMLVGISTPVYAEDPVTPPDTNYTLLTPLPCEQGTANCETGQFTKFDPNQDKALGSYLNIMIKIFIGICAVLAMVMIVLGGLEYMTSELISSKESGKHKITGAVFGLIIALGSYALLNTINPDLLKTDVEIAGVTIQVELEPEFGVTTETITLQSNNGPVTLRACDESQMVTIQAFGKNVTVYKGIANSLKRISTRWEASRKDIRYPINSIYGYNCRKVTGKQDAWSAHAFGLAVDINPNTNPYGEELQEDLPSGFPALFTSEGWGWGGNWVNIKDPMHFSKYPPAEGGNGQVEL</sequence>
<reference evidence="5" key="1">
    <citation type="submission" date="2017-09" db="EMBL/GenBank/DDBJ databases">
        <title>Depth-based differentiation of microbial function through sediment-hosted aquifers and enrichment of novel symbionts in the deep terrestrial subsurface.</title>
        <authorList>
            <person name="Probst A.J."/>
            <person name="Ladd B."/>
            <person name="Jarett J.K."/>
            <person name="Geller-Mcgrath D.E."/>
            <person name="Sieber C.M.K."/>
            <person name="Emerson J.B."/>
            <person name="Anantharaman K."/>
            <person name="Thomas B.C."/>
            <person name="Malmstrom R."/>
            <person name="Stieglmeier M."/>
            <person name="Klingl A."/>
            <person name="Woyke T."/>
            <person name="Ryan C.M."/>
            <person name="Banfield J.F."/>
        </authorList>
    </citation>
    <scope>NUCLEOTIDE SEQUENCE [LARGE SCALE GENOMIC DNA]</scope>
</reference>
<evidence type="ECO:0000256" key="2">
    <source>
        <dbReference type="SAM" id="SignalP"/>
    </source>
</evidence>
<feature type="domain" description="Peptidase M15C" evidence="3">
    <location>
        <begin position="232"/>
        <end position="292"/>
    </location>
</feature>
<gene>
    <name evidence="4" type="ORF">COU49_01420</name>
</gene>
<accession>A0A2H0TBG9</accession>
<name>A0A2H0TBG9_9BACT</name>
<dbReference type="SUPFAM" id="SSF55166">
    <property type="entry name" value="Hedgehog/DD-peptidase"/>
    <property type="match status" value="1"/>
</dbReference>
<proteinExistence type="predicted"/>
<dbReference type="GO" id="GO:0008233">
    <property type="term" value="F:peptidase activity"/>
    <property type="evidence" value="ECO:0007669"/>
    <property type="project" value="InterPro"/>
</dbReference>
<keyword evidence="2" id="KW-0732">Signal</keyword>
<dbReference type="EMBL" id="PFCQ01000007">
    <property type="protein sequence ID" value="PIR68358.1"/>
    <property type="molecule type" value="Genomic_DNA"/>
</dbReference>
<organism evidence="4 5">
    <name type="scientific">Candidatus Nomurabacteria bacterium CG10_big_fil_rev_8_21_14_0_10_35_16</name>
    <dbReference type="NCBI Taxonomy" id="1974731"/>
    <lineage>
        <taxon>Bacteria</taxon>
        <taxon>Candidatus Nomuraibacteriota</taxon>
    </lineage>
</organism>
<protein>
    <recommendedName>
        <fullName evidence="3">Peptidase M15C domain-containing protein</fullName>
    </recommendedName>
</protein>
<dbReference type="Proteomes" id="UP000230094">
    <property type="component" value="Unassembled WGS sequence"/>
</dbReference>
<dbReference type="AlphaFoldDB" id="A0A2H0TBG9"/>
<dbReference type="InterPro" id="IPR009045">
    <property type="entry name" value="Zn_M74/Hedgehog-like"/>
</dbReference>
<feature type="transmembrane region" description="Helical" evidence="1">
    <location>
        <begin position="68"/>
        <end position="90"/>
    </location>
</feature>
<dbReference type="Gene3D" id="3.30.1380.10">
    <property type="match status" value="1"/>
</dbReference>
<dbReference type="InterPro" id="IPR039561">
    <property type="entry name" value="Peptidase_M15C"/>
</dbReference>
<feature type="signal peptide" evidence="2">
    <location>
        <begin position="1"/>
        <end position="23"/>
    </location>
</feature>
<keyword evidence="1" id="KW-1133">Transmembrane helix</keyword>
<feature type="chain" id="PRO_5013688593" description="Peptidase M15C domain-containing protein" evidence="2">
    <location>
        <begin position="24"/>
        <end position="306"/>
    </location>
</feature>
<evidence type="ECO:0000256" key="1">
    <source>
        <dbReference type="SAM" id="Phobius"/>
    </source>
</evidence>
<evidence type="ECO:0000313" key="5">
    <source>
        <dbReference type="Proteomes" id="UP000230094"/>
    </source>
</evidence>
<dbReference type="Pfam" id="PF13539">
    <property type="entry name" value="Peptidase_M15_4"/>
    <property type="match status" value="1"/>
</dbReference>
<keyword evidence="1" id="KW-0472">Membrane</keyword>
<feature type="transmembrane region" description="Helical" evidence="1">
    <location>
        <begin position="111"/>
        <end position="128"/>
    </location>
</feature>
<evidence type="ECO:0000313" key="4">
    <source>
        <dbReference type="EMBL" id="PIR68358.1"/>
    </source>
</evidence>
<keyword evidence="1" id="KW-0812">Transmembrane</keyword>